<evidence type="ECO:0000256" key="2">
    <source>
        <dbReference type="ARBA" id="ARBA00022630"/>
    </source>
</evidence>
<keyword evidence="6" id="KW-1185">Reference proteome</keyword>
<dbReference type="PANTHER" id="PTHR43004:SF19">
    <property type="entry name" value="BINDING MONOOXYGENASE, PUTATIVE (JCVI)-RELATED"/>
    <property type="match status" value="1"/>
</dbReference>
<dbReference type="SUPFAM" id="SSF51905">
    <property type="entry name" value="FAD/NAD(P)-binding domain"/>
    <property type="match status" value="1"/>
</dbReference>
<keyword evidence="5" id="KW-0503">Monooxygenase</keyword>
<dbReference type="InterPro" id="IPR036188">
    <property type="entry name" value="FAD/NAD-bd_sf"/>
</dbReference>
<organism evidence="5 6">
    <name type="scientific">Catenulispora acidiphila (strain DSM 44928 / JCM 14897 / NBRC 102108 / NRRL B-24433 / ID139908)</name>
    <dbReference type="NCBI Taxonomy" id="479433"/>
    <lineage>
        <taxon>Bacteria</taxon>
        <taxon>Bacillati</taxon>
        <taxon>Actinomycetota</taxon>
        <taxon>Actinomycetes</taxon>
        <taxon>Catenulisporales</taxon>
        <taxon>Catenulisporaceae</taxon>
        <taxon>Catenulispora</taxon>
    </lineage>
</organism>
<dbReference type="Gene3D" id="3.40.30.120">
    <property type="match status" value="1"/>
</dbReference>
<dbReference type="PANTHER" id="PTHR43004">
    <property type="entry name" value="TRK SYSTEM POTASSIUM UPTAKE PROTEIN"/>
    <property type="match status" value="1"/>
</dbReference>
<keyword evidence="5" id="KW-0560">Oxidoreductase</keyword>
<dbReference type="GO" id="GO:0071949">
    <property type="term" value="F:FAD binding"/>
    <property type="evidence" value="ECO:0007669"/>
    <property type="project" value="InterPro"/>
</dbReference>
<protein>
    <submittedName>
        <fullName evidence="5">Monooxygenase FAD-binding</fullName>
    </submittedName>
</protein>
<dbReference type="AlphaFoldDB" id="C7QEL2"/>
<evidence type="ECO:0000313" key="6">
    <source>
        <dbReference type="Proteomes" id="UP000000851"/>
    </source>
</evidence>
<evidence type="ECO:0000313" key="5">
    <source>
        <dbReference type="EMBL" id="ACU72782.1"/>
    </source>
</evidence>
<keyword evidence="2" id="KW-0285">Flavoprotein</keyword>
<proteinExistence type="predicted"/>
<dbReference type="PRINTS" id="PR00420">
    <property type="entry name" value="RNGMNOXGNASE"/>
</dbReference>
<dbReference type="Proteomes" id="UP000000851">
    <property type="component" value="Chromosome"/>
</dbReference>
<evidence type="ECO:0000256" key="3">
    <source>
        <dbReference type="ARBA" id="ARBA00022827"/>
    </source>
</evidence>
<feature type="domain" description="FAD-binding" evidence="4">
    <location>
        <begin position="10"/>
        <end position="356"/>
    </location>
</feature>
<dbReference type="eggNOG" id="COG0654">
    <property type="taxonomic scope" value="Bacteria"/>
</dbReference>
<sequence length="540" mass="58197">MPSLEDTSHTPVLIVGGGLVGLSAALFLRYHGVDCVLVERREHPSELPRSRGVHVRTVELFRQIGIEEHVQHVARSALKAGAFGGARMGKTLMDSTDLPMDGVRRGIGADPSPSSFCFCPQVLLEPVLADLARERGADVHFGAELLELRQDADHVTATVNGHTITADYLIAADGAGSPIRETLGIAGWSLPSLHHYVNAYARVDLAETVQGRTFSQCEIVNDDVRALILAKNNTDEWSFHLEYDPRAETLRDYPPDRCADLVRAAVGRSDLDVEILAASTWDDGVHVADEYRRGRVLLAGDAAHRHAPWGGFGANTGIADAHNLAWKLAAVLAGHADSPLLDTYQTERRPRAVLAAEQARARTDFLARYGIATHQNRDDVARHIDSGAIMTRYRYASSAVCPGADTQEQGWVNELTAQSGTRLPHMWLKSGDAEVSTLDLCGPGFAIVTTATTDDWDRAAQSAAARTGLTVSVHRIGQAANLVPVEGDWAEATESPADGALLVRPDGHVAARTDEGLRPDDLDRVLLTLVGRLPSPPDAG</sequence>
<accession>C7QEL2</accession>
<keyword evidence="3" id="KW-0274">FAD</keyword>
<dbReference type="EMBL" id="CP001700">
    <property type="protein sequence ID" value="ACU72782.1"/>
    <property type="molecule type" value="Genomic_DNA"/>
</dbReference>
<dbReference type="InterPro" id="IPR002938">
    <property type="entry name" value="FAD-bd"/>
</dbReference>
<dbReference type="InterPro" id="IPR050641">
    <property type="entry name" value="RIFMO-like"/>
</dbReference>
<dbReference type="Gene3D" id="3.50.50.60">
    <property type="entry name" value="FAD/NAD(P)-binding domain"/>
    <property type="match status" value="1"/>
</dbReference>
<dbReference type="RefSeq" id="WP_015792511.1">
    <property type="nucleotide sequence ID" value="NC_013131.1"/>
</dbReference>
<dbReference type="HOGENOM" id="CLU_009665_14_2_11"/>
<evidence type="ECO:0000259" key="4">
    <source>
        <dbReference type="Pfam" id="PF01494"/>
    </source>
</evidence>
<name>C7QEL2_CATAD</name>
<dbReference type="KEGG" id="cai:Caci_3894"/>
<dbReference type="InParanoid" id="C7QEL2"/>
<gene>
    <name evidence="5" type="ordered locus">Caci_3894</name>
</gene>
<dbReference type="Pfam" id="PF01494">
    <property type="entry name" value="FAD_binding_3"/>
    <property type="match status" value="1"/>
</dbReference>
<evidence type="ECO:0000256" key="1">
    <source>
        <dbReference type="ARBA" id="ARBA00001974"/>
    </source>
</evidence>
<dbReference type="STRING" id="479433.Caci_3894"/>
<reference evidence="5 6" key="1">
    <citation type="journal article" date="2009" name="Stand. Genomic Sci.">
        <title>Complete genome sequence of Catenulispora acidiphila type strain (ID 139908).</title>
        <authorList>
            <person name="Copeland A."/>
            <person name="Lapidus A."/>
            <person name="Glavina Del Rio T."/>
            <person name="Nolan M."/>
            <person name="Lucas S."/>
            <person name="Chen F."/>
            <person name="Tice H."/>
            <person name="Cheng J.F."/>
            <person name="Bruce D."/>
            <person name="Goodwin L."/>
            <person name="Pitluck S."/>
            <person name="Mikhailova N."/>
            <person name="Pati A."/>
            <person name="Ivanova N."/>
            <person name="Mavromatis K."/>
            <person name="Chen A."/>
            <person name="Palaniappan K."/>
            <person name="Chain P."/>
            <person name="Land M."/>
            <person name="Hauser L."/>
            <person name="Chang Y.J."/>
            <person name="Jeffries C.D."/>
            <person name="Chertkov O."/>
            <person name="Brettin T."/>
            <person name="Detter J.C."/>
            <person name="Han C."/>
            <person name="Ali Z."/>
            <person name="Tindall B.J."/>
            <person name="Goker M."/>
            <person name="Bristow J."/>
            <person name="Eisen J.A."/>
            <person name="Markowitz V."/>
            <person name="Hugenholtz P."/>
            <person name="Kyrpides N.C."/>
            <person name="Klenk H.P."/>
        </authorList>
    </citation>
    <scope>NUCLEOTIDE SEQUENCE [LARGE SCALE GENOMIC DNA]</scope>
    <source>
        <strain evidence="6">DSM 44928 / JCM 14897 / NBRC 102108 / NRRL B-24433 / ID139908</strain>
    </source>
</reference>
<dbReference type="GO" id="GO:0016709">
    <property type="term" value="F:oxidoreductase activity, acting on paired donors, with incorporation or reduction of molecular oxygen, NAD(P)H as one donor, and incorporation of one atom of oxygen"/>
    <property type="evidence" value="ECO:0007669"/>
    <property type="project" value="UniProtKB-ARBA"/>
</dbReference>
<dbReference type="Gene3D" id="3.30.9.10">
    <property type="entry name" value="D-Amino Acid Oxidase, subunit A, domain 2"/>
    <property type="match status" value="1"/>
</dbReference>
<dbReference type="OrthoDB" id="3316391at2"/>
<comment type="cofactor">
    <cofactor evidence="1">
        <name>FAD</name>
        <dbReference type="ChEBI" id="CHEBI:57692"/>
    </cofactor>
</comment>
<dbReference type="Pfam" id="PF21274">
    <property type="entry name" value="Rng_hyd_C"/>
    <property type="match status" value="1"/>
</dbReference>